<proteinExistence type="inferred from homology"/>
<organism evidence="8 9">
    <name type="scientific">Gracilibacillus kekensis</name>
    <dbReference type="NCBI Taxonomy" id="1027249"/>
    <lineage>
        <taxon>Bacteria</taxon>
        <taxon>Bacillati</taxon>
        <taxon>Bacillota</taxon>
        <taxon>Bacilli</taxon>
        <taxon>Bacillales</taxon>
        <taxon>Bacillaceae</taxon>
        <taxon>Gracilibacillus</taxon>
    </lineage>
</organism>
<dbReference type="RefSeq" id="WP_073201000.1">
    <property type="nucleotide sequence ID" value="NZ_FRCZ01000002.1"/>
</dbReference>
<feature type="signal peptide" evidence="6">
    <location>
        <begin position="1"/>
        <end position="19"/>
    </location>
</feature>
<accession>A0A1M7MVN2</accession>
<dbReference type="SUPFAM" id="SSF53807">
    <property type="entry name" value="Helical backbone' metal receptor"/>
    <property type="match status" value="1"/>
</dbReference>
<dbReference type="OrthoDB" id="9793175at2"/>
<dbReference type="GO" id="GO:0030288">
    <property type="term" value="C:outer membrane-bounded periplasmic space"/>
    <property type="evidence" value="ECO:0007669"/>
    <property type="project" value="TreeGrafter"/>
</dbReference>
<dbReference type="PROSITE" id="PS50983">
    <property type="entry name" value="FE_B12_PBP"/>
    <property type="match status" value="1"/>
</dbReference>
<evidence type="ECO:0000313" key="8">
    <source>
        <dbReference type="EMBL" id="SHM94658.1"/>
    </source>
</evidence>
<feature type="compositionally biased region" description="Low complexity" evidence="5">
    <location>
        <begin position="34"/>
        <end position="45"/>
    </location>
</feature>
<feature type="chain" id="PRO_5039299779" evidence="6">
    <location>
        <begin position="20"/>
        <end position="342"/>
    </location>
</feature>
<reference evidence="8 9" key="1">
    <citation type="submission" date="2016-11" db="EMBL/GenBank/DDBJ databases">
        <authorList>
            <person name="Jaros S."/>
            <person name="Januszkiewicz K."/>
            <person name="Wedrychowicz H."/>
        </authorList>
    </citation>
    <scope>NUCLEOTIDE SEQUENCE [LARGE SCALE GENOMIC DNA]</scope>
    <source>
        <strain evidence="8 9">CGMCC 1.10681</strain>
    </source>
</reference>
<protein>
    <submittedName>
        <fullName evidence="8">Iron complex transport system substrate-binding protein</fullName>
    </submittedName>
</protein>
<evidence type="ECO:0000256" key="2">
    <source>
        <dbReference type="ARBA" id="ARBA00008814"/>
    </source>
</evidence>
<sequence>MKKLFFIAFIMFISVILVACGEDSTESDQDDQQGQEQNQEQANESETSEETSITVSDVYGEQTFHEVPERIVVLEWVYAENLLALDVQPVGMADIEGYHDWVNIEPEVGEDVEDVGTRQEPNLEAIQALEPDVIITANFRHEAIMDSLKEIAPTLAYNSYPEEGEGTQYEEMESTFKEMAKLVQKEDKADQLLADLDQTYSDIETEIDEAGVDNTDFVLAQAYSSDNSPVIRLFKDNAMATEIMTKIGLENAYESEGFQVYGFDETSVESLQTAQNAQFFYIVQEDDNIFSNQLAGNPAWEELAFVKEESTYQLPGDTWTFGGPLSAGVFANQIKEALIQAK</sequence>
<dbReference type="CDD" id="cd01146">
    <property type="entry name" value="FhuD"/>
    <property type="match status" value="1"/>
</dbReference>
<dbReference type="InterPro" id="IPR051313">
    <property type="entry name" value="Bact_iron-sidero_bind"/>
</dbReference>
<dbReference type="GO" id="GO:1901678">
    <property type="term" value="P:iron coordination entity transport"/>
    <property type="evidence" value="ECO:0007669"/>
    <property type="project" value="UniProtKB-ARBA"/>
</dbReference>
<dbReference type="EMBL" id="FRCZ01000002">
    <property type="protein sequence ID" value="SHM94658.1"/>
    <property type="molecule type" value="Genomic_DNA"/>
</dbReference>
<dbReference type="STRING" id="1027249.SAMN05216179_1371"/>
<dbReference type="PANTHER" id="PTHR30532">
    <property type="entry name" value="IRON III DICITRATE-BINDING PERIPLASMIC PROTEIN"/>
    <property type="match status" value="1"/>
</dbReference>
<evidence type="ECO:0000313" key="9">
    <source>
        <dbReference type="Proteomes" id="UP000184184"/>
    </source>
</evidence>
<evidence type="ECO:0000256" key="3">
    <source>
        <dbReference type="ARBA" id="ARBA00022448"/>
    </source>
</evidence>
<dbReference type="PANTHER" id="PTHR30532:SF29">
    <property type="entry name" value="FE(3+) DICITRATE-BINDING PERIPLASMIC PROTEIN"/>
    <property type="match status" value="1"/>
</dbReference>
<keyword evidence="3" id="KW-0813">Transport</keyword>
<keyword evidence="9" id="KW-1185">Reference proteome</keyword>
<evidence type="ECO:0000259" key="7">
    <source>
        <dbReference type="PROSITE" id="PS50983"/>
    </source>
</evidence>
<evidence type="ECO:0000256" key="4">
    <source>
        <dbReference type="ARBA" id="ARBA00022729"/>
    </source>
</evidence>
<dbReference type="PRINTS" id="PR01715">
    <property type="entry name" value="FERRIBNDNGPP"/>
</dbReference>
<dbReference type="InterPro" id="IPR002491">
    <property type="entry name" value="ABC_transptr_periplasmic_BD"/>
</dbReference>
<evidence type="ECO:0000256" key="5">
    <source>
        <dbReference type="SAM" id="MobiDB-lite"/>
    </source>
</evidence>
<comment type="similarity">
    <text evidence="2">Belongs to the bacterial solute-binding protein 8 family.</text>
</comment>
<dbReference type="GO" id="GO:0005886">
    <property type="term" value="C:plasma membrane"/>
    <property type="evidence" value="ECO:0007669"/>
    <property type="project" value="UniProtKB-SubCell"/>
</dbReference>
<name>A0A1M7MVN2_9BACI</name>
<keyword evidence="4 6" id="KW-0732">Signal</keyword>
<dbReference type="Pfam" id="PF01497">
    <property type="entry name" value="Peripla_BP_2"/>
    <property type="match status" value="1"/>
</dbReference>
<evidence type="ECO:0000256" key="1">
    <source>
        <dbReference type="ARBA" id="ARBA00004193"/>
    </source>
</evidence>
<gene>
    <name evidence="8" type="ORF">SAMN05216179_1371</name>
</gene>
<dbReference type="Gene3D" id="3.40.50.1980">
    <property type="entry name" value="Nitrogenase molybdenum iron protein domain"/>
    <property type="match status" value="2"/>
</dbReference>
<evidence type="ECO:0000256" key="6">
    <source>
        <dbReference type="SAM" id="SignalP"/>
    </source>
</evidence>
<comment type="subcellular location">
    <subcellularLocation>
        <location evidence="1">Cell membrane</location>
        <topology evidence="1">Lipid-anchor</topology>
    </subcellularLocation>
</comment>
<dbReference type="Proteomes" id="UP000184184">
    <property type="component" value="Unassembled WGS sequence"/>
</dbReference>
<feature type="domain" description="Fe/B12 periplasmic-binding" evidence="7">
    <location>
        <begin position="70"/>
        <end position="342"/>
    </location>
</feature>
<dbReference type="PROSITE" id="PS51257">
    <property type="entry name" value="PROKAR_LIPOPROTEIN"/>
    <property type="match status" value="1"/>
</dbReference>
<dbReference type="AlphaFoldDB" id="A0A1M7MVN2"/>
<feature type="region of interest" description="Disordered" evidence="5">
    <location>
        <begin position="25"/>
        <end position="53"/>
    </location>
</feature>